<dbReference type="InterPro" id="IPR035965">
    <property type="entry name" value="PAS-like_dom_sf"/>
</dbReference>
<evidence type="ECO:0000256" key="1">
    <source>
        <dbReference type="ARBA" id="ARBA00022553"/>
    </source>
</evidence>
<protein>
    <recommendedName>
        <fullName evidence="3">STAS domain-containing protein</fullName>
    </recommendedName>
</protein>
<comment type="caution">
    <text evidence="4">The sequence shown here is derived from an EMBL/GenBank/DDBJ whole genome shotgun (WGS) entry which is preliminary data.</text>
</comment>
<dbReference type="NCBIfam" id="TIGR00229">
    <property type="entry name" value="sensory_box"/>
    <property type="match status" value="1"/>
</dbReference>
<dbReference type="Pfam" id="PF01740">
    <property type="entry name" value="STAS"/>
    <property type="match status" value="1"/>
</dbReference>
<evidence type="ECO:0000256" key="2">
    <source>
        <dbReference type="SAM" id="Coils"/>
    </source>
</evidence>
<gene>
    <name evidence="4" type="ORF">CAP_2283</name>
</gene>
<keyword evidence="2" id="KW-0175">Coiled coil</keyword>
<dbReference type="OrthoDB" id="9800154at2"/>
<dbReference type="PANTHER" id="PTHR33745">
    <property type="entry name" value="RSBT ANTAGONIST PROTEIN RSBS-RELATED"/>
    <property type="match status" value="1"/>
</dbReference>
<accession>A0A017TA02</accession>
<evidence type="ECO:0000313" key="5">
    <source>
        <dbReference type="Proteomes" id="UP000019678"/>
    </source>
</evidence>
<dbReference type="Pfam" id="PF08448">
    <property type="entry name" value="PAS_4"/>
    <property type="match status" value="1"/>
</dbReference>
<dbReference type="InterPro" id="IPR036513">
    <property type="entry name" value="STAS_dom_sf"/>
</dbReference>
<dbReference type="SUPFAM" id="SSF52091">
    <property type="entry name" value="SpoIIaa-like"/>
    <property type="match status" value="1"/>
</dbReference>
<feature type="coiled-coil region" evidence="2">
    <location>
        <begin position="4"/>
        <end position="38"/>
    </location>
</feature>
<dbReference type="Gene3D" id="3.30.450.20">
    <property type="entry name" value="PAS domain"/>
    <property type="match status" value="2"/>
</dbReference>
<dbReference type="eggNOG" id="COG2203">
    <property type="taxonomic scope" value="Bacteria"/>
</dbReference>
<dbReference type="PROSITE" id="PS50801">
    <property type="entry name" value="STAS"/>
    <property type="match status" value="1"/>
</dbReference>
<dbReference type="CDD" id="cd00130">
    <property type="entry name" value="PAS"/>
    <property type="match status" value="1"/>
</dbReference>
<dbReference type="PANTHER" id="PTHR33745:SF3">
    <property type="entry name" value="RSBT CO-ANTAGONIST PROTEIN RSBRC"/>
    <property type="match status" value="1"/>
</dbReference>
<evidence type="ECO:0000259" key="3">
    <source>
        <dbReference type="PROSITE" id="PS50801"/>
    </source>
</evidence>
<dbReference type="AlphaFoldDB" id="A0A017TA02"/>
<keyword evidence="5" id="KW-1185">Reference proteome</keyword>
<dbReference type="eggNOG" id="COG1366">
    <property type="taxonomic scope" value="Bacteria"/>
</dbReference>
<dbReference type="CDD" id="cd07041">
    <property type="entry name" value="STAS_RsbR_RsbS_like"/>
    <property type="match status" value="1"/>
</dbReference>
<keyword evidence="1" id="KW-0597">Phosphoprotein</keyword>
<dbReference type="Pfam" id="PF13426">
    <property type="entry name" value="PAS_9"/>
    <property type="match status" value="1"/>
</dbReference>
<dbReference type="Gene3D" id="3.30.750.24">
    <property type="entry name" value="STAS domain"/>
    <property type="match status" value="1"/>
</dbReference>
<dbReference type="Proteomes" id="UP000019678">
    <property type="component" value="Unassembled WGS sequence"/>
</dbReference>
<dbReference type="SUPFAM" id="SSF55785">
    <property type="entry name" value="PYP-like sensor domain (PAS domain)"/>
    <property type="match status" value="2"/>
</dbReference>
<feature type="domain" description="STAS" evidence="3">
    <location>
        <begin position="302"/>
        <end position="413"/>
    </location>
</feature>
<dbReference type="STRING" id="1192034.CAP_2283"/>
<dbReference type="EMBL" id="ASRX01000018">
    <property type="protein sequence ID" value="EYF06093.1"/>
    <property type="molecule type" value="Genomic_DNA"/>
</dbReference>
<dbReference type="InterPro" id="IPR002645">
    <property type="entry name" value="STAS_dom"/>
</dbReference>
<dbReference type="InterPro" id="IPR051932">
    <property type="entry name" value="Bact_StressResp_Reg"/>
</dbReference>
<organism evidence="4 5">
    <name type="scientific">Chondromyces apiculatus DSM 436</name>
    <dbReference type="NCBI Taxonomy" id="1192034"/>
    <lineage>
        <taxon>Bacteria</taxon>
        <taxon>Pseudomonadati</taxon>
        <taxon>Myxococcota</taxon>
        <taxon>Polyangia</taxon>
        <taxon>Polyangiales</taxon>
        <taxon>Polyangiaceae</taxon>
        <taxon>Chondromyces</taxon>
    </lineage>
</organism>
<proteinExistence type="predicted"/>
<evidence type="ECO:0000313" key="4">
    <source>
        <dbReference type="EMBL" id="EYF06093.1"/>
    </source>
</evidence>
<sequence>MPSVEELQAKIAELESRVTALESSLAEVSQERDDLRGAILQIPALFVLLKGKEHVFSLANKPWLEAVFGQKGRQVLGKTIREVMPELQGQGFYELLDRVYRTGETHFGAFTPVDLDRAGTGELERRYHNFHYIAHRGKEGEVRGIIVHSHDVTTEFLARQEVLNLNAKLSTFFALAENATDGITLTTSGKITYANPAFRRMVDEACLGKAHTDLITEESRIALQEAAETSSAEDAWQVMLTYRRPDGSTFPGQLSSFIIQDEEGEIRAVGSILRDQRRSEQERAALREEIILAQERAIRELSSPLIPLAQGLVLMPLLGTIDTGRANQIMETLLAGIAAQRARIAILDVTGVKNVDSAVANALVRTAQAANLLGTEVVLTGIGPDVARILVEIGADLGTVQTRGTLQSAVAYALGTPTPRAR</sequence>
<name>A0A017TA02_9BACT</name>
<dbReference type="SMART" id="SM00091">
    <property type="entry name" value="PAS"/>
    <property type="match status" value="2"/>
</dbReference>
<dbReference type="InterPro" id="IPR000014">
    <property type="entry name" value="PAS"/>
</dbReference>
<dbReference type="RefSeq" id="WP_052375066.1">
    <property type="nucleotide sequence ID" value="NZ_ASRX01000018.1"/>
</dbReference>
<reference evidence="4 5" key="1">
    <citation type="submission" date="2013-05" db="EMBL/GenBank/DDBJ databases">
        <title>Genome assembly of Chondromyces apiculatus DSM 436.</title>
        <authorList>
            <person name="Sharma G."/>
            <person name="Khatri I."/>
            <person name="Kaur C."/>
            <person name="Mayilraj S."/>
            <person name="Subramanian S."/>
        </authorList>
    </citation>
    <scope>NUCLEOTIDE SEQUENCE [LARGE SCALE GENOMIC DNA]</scope>
    <source>
        <strain evidence="4 5">DSM 436</strain>
    </source>
</reference>
<dbReference type="InterPro" id="IPR013656">
    <property type="entry name" value="PAS_4"/>
</dbReference>